<dbReference type="EMBL" id="JARJCW010000081">
    <property type="protein sequence ID" value="KAJ7196781.1"/>
    <property type="molecule type" value="Genomic_DNA"/>
</dbReference>
<protein>
    <submittedName>
        <fullName evidence="3">Uncharacterized protein</fullName>
    </submittedName>
</protein>
<comment type="caution">
    <text evidence="3">The sequence shown here is derived from an EMBL/GenBank/DDBJ whole genome shotgun (WGS) entry which is preliminary data.</text>
</comment>
<evidence type="ECO:0000256" key="1">
    <source>
        <dbReference type="SAM" id="Coils"/>
    </source>
</evidence>
<reference evidence="3" key="1">
    <citation type="submission" date="2023-03" db="EMBL/GenBank/DDBJ databases">
        <title>Massive genome expansion in bonnet fungi (Mycena s.s.) driven by repeated elements and novel gene families across ecological guilds.</title>
        <authorList>
            <consortium name="Lawrence Berkeley National Laboratory"/>
            <person name="Harder C.B."/>
            <person name="Miyauchi S."/>
            <person name="Viragh M."/>
            <person name="Kuo A."/>
            <person name="Thoen E."/>
            <person name="Andreopoulos B."/>
            <person name="Lu D."/>
            <person name="Skrede I."/>
            <person name="Drula E."/>
            <person name="Henrissat B."/>
            <person name="Morin E."/>
            <person name="Kohler A."/>
            <person name="Barry K."/>
            <person name="LaButti K."/>
            <person name="Morin E."/>
            <person name="Salamov A."/>
            <person name="Lipzen A."/>
            <person name="Mereny Z."/>
            <person name="Hegedus B."/>
            <person name="Baldrian P."/>
            <person name="Stursova M."/>
            <person name="Weitz H."/>
            <person name="Taylor A."/>
            <person name="Grigoriev I.V."/>
            <person name="Nagy L.G."/>
            <person name="Martin F."/>
            <person name="Kauserud H."/>
        </authorList>
    </citation>
    <scope>NUCLEOTIDE SEQUENCE</scope>
    <source>
        <strain evidence="3">9144</strain>
    </source>
</reference>
<dbReference type="EMBL" id="JARJCW010000010">
    <property type="protein sequence ID" value="KAJ7220304.1"/>
    <property type="molecule type" value="Genomic_DNA"/>
</dbReference>
<accession>A0AAD6UXI1</accession>
<evidence type="ECO:0000256" key="2">
    <source>
        <dbReference type="SAM" id="MobiDB-lite"/>
    </source>
</evidence>
<feature type="compositionally biased region" description="Low complexity" evidence="2">
    <location>
        <begin position="51"/>
        <end position="65"/>
    </location>
</feature>
<feature type="region of interest" description="Disordered" evidence="2">
    <location>
        <begin position="1"/>
        <end position="65"/>
    </location>
</feature>
<sequence>MSDDSYLPSSPPYRPPASSRKRQNAASPHPAHSSEPQLKKTRVKLETPACSPTKPASFSSSSPLAPRISALNSTAETANFYVSGGWLDSQTDSQAFVEGFYRRLAAVREAEDGQKLEDCDENVFCCSGADETSGYSQPVITLDPQLEEEPSADSRPLELSEEWWAEPIPRAQAYRLLERNEEVEAMREHLERHIDDLGDVLRSTEEDLASKEAALAAREAELATVTAQLRTVTADLESIRQALRPLVA</sequence>
<gene>
    <name evidence="4" type="ORF">GGX14DRAFT_560107</name>
    <name evidence="3" type="ORF">GGX14DRAFT_574597</name>
</gene>
<evidence type="ECO:0000313" key="4">
    <source>
        <dbReference type="EMBL" id="KAJ7220304.1"/>
    </source>
</evidence>
<evidence type="ECO:0000313" key="3">
    <source>
        <dbReference type="EMBL" id="KAJ7196781.1"/>
    </source>
</evidence>
<keyword evidence="1" id="KW-0175">Coiled coil</keyword>
<evidence type="ECO:0000313" key="5">
    <source>
        <dbReference type="Proteomes" id="UP001219525"/>
    </source>
</evidence>
<dbReference type="Proteomes" id="UP001219525">
    <property type="component" value="Unassembled WGS sequence"/>
</dbReference>
<feature type="coiled-coil region" evidence="1">
    <location>
        <begin position="180"/>
        <end position="221"/>
    </location>
</feature>
<name>A0AAD6UXI1_9AGAR</name>
<proteinExistence type="predicted"/>
<dbReference type="AlphaFoldDB" id="A0AAD6UXI1"/>
<organism evidence="3 5">
    <name type="scientific">Mycena pura</name>
    <dbReference type="NCBI Taxonomy" id="153505"/>
    <lineage>
        <taxon>Eukaryota</taxon>
        <taxon>Fungi</taxon>
        <taxon>Dikarya</taxon>
        <taxon>Basidiomycota</taxon>
        <taxon>Agaricomycotina</taxon>
        <taxon>Agaricomycetes</taxon>
        <taxon>Agaricomycetidae</taxon>
        <taxon>Agaricales</taxon>
        <taxon>Marasmiineae</taxon>
        <taxon>Mycenaceae</taxon>
        <taxon>Mycena</taxon>
    </lineage>
</organism>
<keyword evidence="5" id="KW-1185">Reference proteome</keyword>